<proteinExistence type="predicted"/>
<protein>
    <submittedName>
        <fullName evidence="1">Uncharacterized protein</fullName>
    </submittedName>
</protein>
<reference evidence="2" key="2">
    <citation type="submission" date="2015-01" db="EMBL/GenBank/DDBJ databases">
        <title>Evolutionary Origins and Diversification of the Mycorrhizal Mutualists.</title>
        <authorList>
            <consortium name="DOE Joint Genome Institute"/>
            <consortium name="Mycorrhizal Genomics Consortium"/>
            <person name="Kohler A."/>
            <person name="Kuo A."/>
            <person name="Nagy L.G."/>
            <person name="Floudas D."/>
            <person name="Copeland A."/>
            <person name="Barry K.W."/>
            <person name="Cichocki N."/>
            <person name="Veneault-Fourrey C."/>
            <person name="LaButti K."/>
            <person name="Lindquist E.A."/>
            <person name="Lipzen A."/>
            <person name="Lundell T."/>
            <person name="Morin E."/>
            <person name="Murat C."/>
            <person name="Riley R."/>
            <person name="Ohm R."/>
            <person name="Sun H."/>
            <person name="Tunlid A."/>
            <person name="Henrissat B."/>
            <person name="Grigoriev I.V."/>
            <person name="Hibbett D.S."/>
            <person name="Martin F."/>
        </authorList>
    </citation>
    <scope>NUCLEOTIDE SEQUENCE [LARGE SCALE GENOMIC DNA]</scope>
    <source>
        <strain evidence="2">441</strain>
    </source>
</reference>
<name>A0A0D0A0C5_9AGAM</name>
<organism evidence="1 2">
    <name type="scientific">Pisolithus microcarpus 441</name>
    <dbReference type="NCBI Taxonomy" id="765257"/>
    <lineage>
        <taxon>Eukaryota</taxon>
        <taxon>Fungi</taxon>
        <taxon>Dikarya</taxon>
        <taxon>Basidiomycota</taxon>
        <taxon>Agaricomycotina</taxon>
        <taxon>Agaricomycetes</taxon>
        <taxon>Agaricomycetidae</taxon>
        <taxon>Boletales</taxon>
        <taxon>Sclerodermatineae</taxon>
        <taxon>Pisolithaceae</taxon>
        <taxon>Pisolithus</taxon>
    </lineage>
</organism>
<dbReference type="Proteomes" id="UP000054018">
    <property type="component" value="Unassembled WGS sequence"/>
</dbReference>
<dbReference type="AlphaFoldDB" id="A0A0D0A0C5"/>
<sequence>MHRHAGANYSRSGWANGDYLLGSKQGSRPRVIRMASSHAPGCVACQSTRGLRVTVSHLTPSLQPSFR</sequence>
<gene>
    <name evidence="1" type="ORF">PISMIDRAFT_674207</name>
</gene>
<evidence type="ECO:0000313" key="2">
    <source>
        <dbReference type="Proteomes" id="UP000054018"/>
    </source>
</evidence>
<accession>A0A0D0A0C5</accession>
<evidence type="ECO:0000313" key="1">
    <source>
        <dbReference type="EMBL" id="KIK27897.1"/>
    </source>
</evidence>
<reference evidence="1 2" key="1">
    <citation type="submission" date="2014-04" db="EMBL/GenBank/DDBJ databases">
        <authorList>
            <consortium name="DOE Joint Genome Institute"/>
            <person name="Kuo A."/>
            <person name="Kohler A."/>
            <person name="Costa M.D."/>
            <person name="Nagy L.G."/>
            <person name="Floudas D."/>
            <person name="Copeland A."/>
            <person name="Barry K.W."/>
            <person name="Cichocki N."/>
            <person name="Veneault-Fourrey C."/>
            <person name="LaButti K."/>
            <person name="Lindquist E.A."/>
            <person name="Lipzen A."/>
            <person name="Lundell T."/>
            <person name="Morin E."/>
            <person name="Murat C."/>
            <person name="Sun H."/>
            <person name="Tunlid A."/>
            <person name="Henrissat B."/>
            <person name="Grigoriev I.V."/>
            <person name="Hibbett D.S."/>
            <person name="Martin F."/>
            <person name="Nordberg H.P."/>
            <person name="Cantor M.N."/>
            <person name="Hua S.X."/>
        </authorList>
    </citation>
    <scope>NUCLEOTIDE SEQUENCE [LARGE SCALE GENOMIC DNA]</scope>
    <source>
        <strain evidence="1 2">441</strain>
    </source>
</reference>
<keyword evidence="2" id="KW-1185">Reference proteome</keyword>
<dbReference type="EMBL" id="KN833694">
    <property type="protein sequence ID" value="KIK27897.1"/>
    <property type="molecule type" value="Genomic_DNA"/>
</dbReference>
<dbReference type="HOGENOM" id="CLU_2813330_0_0_1"/>